<comment type="similarity">
    <text evidence="7">Belongs to the binding-protein-dependent transport system permease family.</text>
</comment>
<protein>
    <submittedName>
        <fullName evidence="9">ABC transporter permease</fullName>
    </submittedName>
</protein>
<dbReference type="Proteomes" id="UP001597483">
    <property type="component" value="Unassembled WGS sequence"/>
</dbReference>
<evidence type="ECO:0000256" key="1">
    <source>
        <dbReference type="ARBA" id="ARBA00004651"/>
    </source>
</evidence>
<gene>
    <name evidence="9" type="ORF">ACFSVL_32030</name>
</gene>
<dbReference type="PANTHER" id="PTHR43386:SF25">
    <property type="entry name" value="PEPTIDE ABC TRANSPORTER PERMEASE PROTEIN"/>
    <property type="match status" value="1"/>
</dbReference>
<evidence type="ECO:0000313" key="9">
    <source>
        <dbReference type="EMBL" id="MFD2472064.1"/>
    </source>
</evidence>
<dbReference type="PROSITE" id="PS50928">
    <property type="entry name" value="ABC_TM1"/>
    <property type="match status" value="1"/>
</dbReference>
<keyword evidence="3" id="KW-1003">Cell membrane</keyword>
<dbReference type="PANTHER" id="PTHR43386">
    <property type="entry name" value="OLIGOPEPTIDE TRANSPORT SYSTEM PERMEASE PROTEIN APPC"/>
    <property type="match status" value="1"/>
</dbReference>
<proteinExistence type="inferred from homology"/>
<keyword evidence="5 7" id="KW-1133">Transmembrane helix</keyword>
<dbReference type="Pfam" id="PF00528">
    <property type="entry name" value="BPD_transp_1"/>
    <property type="match status" value="1"/>
</dbReference>
<dbReference type="InterPro" id="IPR000515">
    <property type="entry name" value="MetI-like"/>
</dbReference>
<dbReference type="InterPro" id="IPR035906">
    <property type="entry name" value="MetI-like_sf"/>
</dbReference>
<keyword evidence="2 7" id="KW-0813">Transport</keyword>
<keyword evidence="6 7" id="KW-0472">Membrane</keyword>
<sequence length="301" mass="31573">MTDVETAEAAVGERTRHKQRGGFGLLVRAALRRTEGRIGLALVVLVAAVAFLGPFFSPHSASELISAPYALPGDGTVLGADGLGRDVLSRFLNGGNVILALALLATAVGVGAGVVLGLIAGYRRGVLGQVIMRILDIVLSFPSLLLALLFLSIIGVNWWIIVVTIAISHIPYVARVVESGSLAVIGRGFVQYAEMIGVPRRRILVREILPSIVAPLTVQFGIRVTWSIGIISSLAYLGFGRQPPSVDWGMMISENQSMLLSNPLPVLLPVAAIAVITVGANLLTDAFGQAAGLSGRRGQSA</sequence>
<comment type="caution">
    <text evidence="9">The sequence shown here is derived from an EMBL/GenBank/DDBJ whole genome shotgun (WGS) entry which is preliminary data.</text>
</comment>
<feature type="transmembrane region" description="Helical" evidence="7">
    <location>
        <begin position="211"/>
        <end position="239"/>
    </location>
</feature>
<dbReference type="Gene3D" id="1.10.3720.10">
    <property type="entry name" value="MetI-like"/>
    <property type="match status" value="1"/>
</dbReference>
<evidence type="ECO:0000256" key="5">
    <source>
        <dbReference type="ARBA" id="ARBA00022989"/>
    </source>
</evidence>
<keyword evidence="4 7" id="KW-0812">Transmembrane</keyword>
<feature type="domain" description="ABC transmembrane type-1" evidence="8">
    <location>
        <begin position="95"/>
        <end position="288"/>
    </location>
</feature>
<feature type="transmembrane region" description="Helical" evidence="7">
    <location>
        <begin position="134"/>
        <end position="160"/>
    </location>
</feature>
<dbReference type="InterPro" id="IPR050366">
    <property type="entry name" value="BP-dependent_transpt_permease"/>
</dbReference>
<feature type="transmembrane region" description="Helical" evidence="7">
    <location>
        <begin position="97"/>
        <end position="122"/>
    </location>
</feature>
<dbReference type="RefSeq" id="WP_354741914.1">
    <property type="nucleotide sequence ID" value="NZ_JBHUKS010000026.1"/>
</dbReference>
<dbReference type="SUPFAM" id="SSF161098">
    <property type="entry name" value="MetI-like"/>
    <property type="match status" value="1"/>
</dbReference>
<accession>A0ABW5HFT0</accession>
<evidence type="ECO:0000256" key="6">
    <source>
        <dbReference type="ARBA" id="ARBA00023136"/>
    </source>
</evidence>
<evidence type="ECO:0000256" key="7">
    <source>
        <dbReference type="RuleBase" id="RU363032"/>
    </source>
</evidence>
<keyword evidence="10" id="KW-1185">Reference proteome</keyword>
<dbReference type="EMBL" id="JBHUKS010000026">
    <property type="protein sequence ID" value="MFD2472064.1"/>
    <property type="molecule type" value="Genomic_DNA"/>
</dbReference>
<organism evidence="9 10">
    <name type="scientific">Amycolatopsis silviterrae</name>
    <dbReference type="NCBI Taxonomy" id="1656914"/>
    <lineage>
        <taxon>Bacteria</taxon>
        <taxon>Bacillati</taxon>
        <taxon>Actinomycetota</taxon>
        <taxon>Actinomycetes</taxon>
        <taxon>Pseudonocardiales</taxon>
        <taxon>Pseudonocardiaceae</taxon>
        <taxon>Amycolatopsis</taxon>
    </lineage>
</organism>
<evidence type="ECO:0000259" key="8">
    <source>
        <dbReference type="PROSITE" id="PS50928"/>
    </source>
</evidence>
<feature type="transmembrane region" description="Helical" evidence="7">
    <location>
        <begin position="266"/>
        <end position="287"/>
    </location>
</feature>
<evidence type="ECO:0000313" key="10">
    <source>
        <dbReference type="Proteomes" id="UP001597483"/>
    </source>
</evidence>
<name>A0ABW5HFT0_9PSEU</name>
<dbReference type="CDD" id="cd06261">
    <property type="entry name" value="TM_PBP2"/>
    <property type="match status" value="1"/>
</dbReference>
<comment type="subcellular location">
    <subcellularLocation>
        <location evidence="1 7">Cell membrane</location>
        <topology evidence="1 7">Multi-pass membrane protein</topology>
    </subcellularLocation>
</comment>
<evidence type="ECO:0000256" key="3">
    <source>
        <dbReference type="ARBA" id="ARBA00022475"/>
    </source>
</evidence>
<evidence type="ECO:0000256" key="4">
    <source>
        <dbReference type="ARBA" id="ARBA00022692"/>
    </source>
</evidence>
<feature type="transmembrane region" description="Helical" evidence="7">
    <location>
        <begin position="38"/>
        <end position="56"/>
    </location>
</feature>
<evidence type="ECO:0000256" key="2">
    <source>
        <dbReference type="ARBA" id="ARBA00022448"/>
    </source>
</evidence>
<reference evidence="10" key="1">
    <citation type="journal article" date="2019" name="Int. J. Syst. Evol. Microbiol.">
        <title>The Global Catalogue of Microorganisms (GCM) 10K type strain sequencing project: providing services to taxonomists for standard genome sequencing and annotation.</title>
        <authorList>
            <consortium name="The Broad Institute Genomics Platform"/>
            <consortium name="The Broad Institute Genome Sequencing Center for Infectious Disease"/>
            <person name="Wu L."/>
            <person name="Ma J."/>
        </authorList>
    </citation>
    <scope>NUCLEOTIDE SEQUENCE [LARGE SCALE GENOMIC DNA]</scope>
    <source>
        <strain evidence="10">CGMCC 4.7641</strain>
    </source>
</reference>